<dbReference type="InterPro" id="IPR023346">
    <property type="entry name" value="Lysozyme-like_dom_sf"/>
</dbReference>
<feature type="region of interest" description="Disordered" evidence="2">
    <location>
        <begin position="20"/>
        <end position="56"/>
    </location>
</feature>
<feature type="domain" description="LysM" evidence="3">
    <location>
        <begin position="398"/>
        <end position="442"/>
    </location>
</feature>
<dbReference type="CDD" id="cd00118">
    <property type="entry name" value="LysM"/>
    <property type="match status" value="2"/>
</dbReference>
<dbReference type="AlphaFoldDB" id="A0A4Z0M6M2"/>
<comment type="caution">
    <text evidence="4">The sequence shown here is derived from an EMBL/GenBank/DDBJ whole genome shotgun (WGS) entry which is preliminary data.</text>
</comment>
<name>A0A4Z0M6M2_9GAMM</name>
<dbReference type="PANTHER" id="PTHR33734:SF22">
    <property type="entry name" value="MEMBRANE-BOUND LYTIC MUREIN TRANSGLYCOSYLASE D"/>
    <property type="match status" value="1"/>
</dbReference>
<dbReference type="InterPro" id="IPR000189">
    <property type="entry name" value="Transglyc_AS"/>
</dbReference>
<evidence type="ECO:0000259" key="3">
    <source>
        <dbReference type="PROSITE" id="PS51782"/>
    </source>
</evidence>
<dbReference type="RefSeq" id="WP_135441461.1">
    <property type="nucleotide sequence ID" value="NZ_SRLE01000004.1"/>
</dbReference>
<dbReference type="Pfam" id="PF01464">
    <property type="entry name" value="SLT"/>
    <property type="match status" value="1"/>
</dbReference>
<dbReference type="GO" id="GO:0008932">
    <property type="term" value="F:lytic endotransglycosylase activity"/>
    <property type="evidence" value="ECO:0007669"/>
    <property type="project" value="TreeGrafter"/>
</dbReference>
<dbReference type="CDD" id="cd16894">
    <property type="entry name" value="MltD-like"/>
    <property type="match status" value="1"/>
</dbReference>
<proteinExistence type="inferred from homology"/>
<dbReference type="PROSITE" id="PS51257">
    <property type="entry name" value="PROKAR_LIPOPROTEIN"/>
    <property type="match status" value="1"/>
</dbReference>
<dbReference type="Proteomes" id="UP000298050">
    <property type="component" value="Unassembled WGS sequence"/>
</dbReference>
<dbReference type="Gene3D" id="3.10.350.10">
    <property type="entry name" value="LysM domain"/>
    <property type="match status" value="2"/>
</dbReference>
<dbReference type="InterPro" id="IPR018392">
    <property type="entry name" value="LysM"/>
</dbReference>
<organism evidence="4 5">
    <name type="scientific">Mangrovimicrobium sediminis</name>
    <dbReference type="NCBI Taxonomy" id="2562682"/>
    <lineage>
        <taxon>Bacteria</taxon>
        <taxon>Pseudomonadati</taxon>
        <taxon>Pseudomonadota</taxon>
        <taxon>Gammaproteobacteria</taxon>
        <taxon>Cellvibrionales</taxon>
        <taxon>Halieaceae</taxon>
        <taxon>Mangrovimicrobium</taxon>
    </lineage>
</organism>
<feature type="compositionally biased region" description="Low complexity" evidence="2">
    <location>
        <begin position="20"/>
        <end position="30"/>
    </location>
</feature>
<dbReference type="PROSITE" id="PS51782">
    <property type="entry name" value="LYSM"/>
    <property type="match status" value="2"/>
</dbReference>
<dbReference type="SUPFAM" id="SSF53955">
    <property type="entry name" value="Lysozyme-like"/>
    <property type="match status" value="1"/>
</dbReference>
<sequence>MLRNLFAVITACILAAGCTTTTDTGSRTSTPAAGQEAHSATAKAQPARARPAPTAEAVQDDLWVTLRAGLRWQDIERAEVDRERERYLAQHNYFDLVGERAAYYLKYIADEVERRDMPMEVALLPLVESTLDPFATSPNHAAGLWQIMPATGRHLGLRQDWWYDGRRDLRDSTRAALDYLEALHRDFDGDWMLALAAYNSGGGRVASAQRSNARRGKPTDFWSLSLPRETRYYLPRLLALSQIIGDPERYGVELPPLANTPAFTVVATGGQLELSRAALLAGVEPAALRALNPGQLRWATSPDAAQELLVPVGSETSFNAGIAALDPEQRVRWDHYRIRRGDSLIRIARKFDTEVALLREVNSIRGNLIRAGDTLMIPSGGDWSGSLAMTANGKAQKRGYKVRRGDSLYRIAGRFKVSIDDIIAWNSLDPEDYLRPGQQLTLYVGGM</sequence>
<dbReference type="PANTHER" id="PTHR33734">
    <property type="entry name" value="LYSM DOMAIN-CONTAINING GPI-ANCHORED PROTEIN 2"/>
    <property type="match status" value="1"/>
</dbReference>
<dbReference type="Gene3D" id="1.10.530.10">
    <property type="match status" value="1"/>
</dbReference>
<reference evidence="4 5" key="1">
    <citation type="submission" date="2019-04" db="EMBL/GenBank/DDBJ databases">
        <title>Taxonomy of novel Haliea sp. from mangrove soil of West Coast of India.</title>
        <authorList>
            <person name="Verma A."/>
            <person name="Kumar P."/>
            <person name="Krishnamurthi S."/>
        </authorList>
    </citation>
    <scope>NUCLEOTIDE SEQUENCE [LARGE SCALE GENOMIC DNA]</scope>
    <source>
        <strain evidence="4 5">SAOS-164</strain>
    </source>
</reference>
<evidence type="ECO:0000313" key="5">
    <source>
        <dbReference type="Proteomes" id="UP000298050"/>
    </source>
</evidence>
<comment type="similarity">
    <text evidence="1">Belongs to the transglycosylase Slt family.</text>
</comment>
<dbReference type="InterPro" id="IPR036779">
    <property type="entry name" value="LysM_dom_sf"/>
</dbReference>
<dbReference type="EMBL" id="SRLE01000004">
    <property type="protein sequence ID" value="TGD75322.1"/>
    <property type="molecule type" value="Genomic_DNA"/>
</dbReference>
<dbReference type="GO" id="GO:0016020">
    <property type="term" value="C:membrane"/>
    <property type="evidence" value="ECO:0007669"/>
    <property type="project" value="InterPro"/>
</dbReference>
<evidence type="ECO:0000256" key="1">
    <source>
        <dbReference type="ARBA" id="ARBA00007734"/>
    </source>
</evidence>
<dbReference type="SUPFAM" id="SSF54106">
    <property type="entry name" value="LysM domain"/>
    <property type="match status" value="2"/>
</dbReference>
<dbReference type="SMART" id="SM00257">
    <property type="entry name" value="LysM"/>
    <property type="match status" value="2"/>
</dbReference>
<protein>
    <submittedName>
        <fullName evidence="4">LysM peptidoglycan-binding domain-containing protein</fullName>
    </submittedName>
</protein>
<keyword evidence="5" id="KW-1185">Reference proteome</keyword>
<dbReference type="GO" id="GO:0000270">
    <property type="term" value="P:peptidoglycan metabolic process"/>
    <property type="evidence" value="ECO:0007669"/>
    <property type="project" value="InterPro"/>
</dbReference>
<evidence type="ECO:0000256" key="2">
    <source>
        <dbReference type="SAM" id="MobiDB-lite"/>
    </source>
</evidence>
<dbReference type="OrthoDB" id="9815002at2"/>
<gene>
    <name evidence="4" type="ORF">E4634_04845</name>
</gene>
<evidence type="ECO:0000313" key="4">
    <source>
        <dbReference type="EMBL" id="TGD75322.1"/>
    </source>
</evidence>
<dbReference type="Pfam" id="PF01476">
    <property type="entry name" value="LysM"/>
    <property type="match status" value="2"/>
</dbReference>
<feature type="compositionally biased region" description="Low complexity" evidence="2">
    <location>
        <begin position="40"/>
        <end position="56"/>
    </location>
</feature>
<feature type="domain" description="LysM" evidence="3">
    <location>
        <begin position="334"/>
        <end position="377"/>
    </location>
</feature>
<dbReference type="PROSITE" id="PS00922">
    <property type="entry name" value="TRANSGLYCOSYLASE"/>
    <property type="match status" value="1"/>
</dbReference>
<accession>A0A4Z0M6M2</accession>
<dbReference type="InterPro" id="IPR008258">
    <property type="entry name" value="Transglycosylase_SLT_dom_1"/>
</dbReference>